<comment type="caution">
    <text evidence="2">The sequence shown here is derived from an EMBL/GenBank/DDBJ whole genome shotgun (WGS) entry which is preliminary data.</text>
</comment>
<organism evidence="2 3">
    <name type="scientific">Fictibacillus aquaticus</name>
    <dbReference type="NCBI Taxonomy" id="2021314"/>
    <lineage>
        <taxon>Bacteria</taxon>
        <taxon>Bacillati</taxon>
        <taxon>Bacillota</taxon>
        <taxon>Bacilli</taxon>
        <taxon>Bacillales</taxon>
        <taxon>Fictibacillaceae</taxon>
        <taxon>Fictibacillus</taxon>
    </lineage>
</organism>
<keyword evidence="3" id="KW-1185">Reference proteome</keyword>
<sequence>MKKYGLASIIFFLISALFYAAVMFGNLDDLFPGSVTIAVAVILPVAGLITSILSSKGAMRTIGLVGNLVVLFFSVIIPAASLLFWNQP</sequence>
<feature type="transmembrane region" description="Helical" evidence="1">
    <location>
        <begin position="30"/>
        <end position="53"/>
    </location>
</feature>
<name>A0A235F5T6_9BACL</name>
<proteinExistence type="predicted"/>
<evidence type="ECO:0000313" key="2">
    <source>
        <dbReference type="EMBL" id="OYD56641.1"/>
    </source>
</evidence>
<evidence type="ECO:0000256" key="1">
    <source>
        <dbReference type="SAM" id="Phobius"/>
    </source>
</evidence>
<dbReference type="RefSeq" id="WP_133063607.1">
    <property type="nucleotide sequence ID" value="NZ_JBHLXL010000002.1"/>
</dbReference>
<reference evidence="2 3" key="1">
    <citation type="submission" date="2017-07" db="EMBL/GenBank/DDBJ databases">
        <title>Fictibacillus sp. nov. GDSW-R2A3 Genome sequencing and assembly.</title>
        <authorList>
            <person name="Mayilraj S."/>
        </authorList>
    </citation>
    <scope>NUCLEOTIDE SEQUENCE [LARGE SCALE GENOMIC DNA]</scope>
    <source>
        <strain evidence="2 3">GDSW-R2A3</strain>
    </source>
</reference>
<keyword evidence="1" id="KW-1133">Transmembrane helix</keyword>
<feature type="transmembrane region" description="Helical" evidence="1">
    <location>
        <begin position="65"/>
        <end position="85"/>
    </location>
</feature>
<keyword evidence="1" id="KW-0472">Membrane</keyword>
<accession>A0A235F5T6</accession>
<dbReference type="EMBL" id="NOII01000011">
    <property type="protein sequence ID" value="OYD56641.1"/>
    <property type="molecule type" value="Genomic_DNA"/>
</dbReference>
<keyword evidence="1" id="KW-0812">Transmembrane</keyword>
<dbReference type="OrthoDB" id="9792686at2"/>
<dbReference type="Proteomes" id="UP000215059">
    <property type="component" value="Unassembled WGS sequence"/>
</dbReference>
<evidence type="ECO:0000313" key="3">
    <source>
        <dbReference type="Proteomes" id="UP000215059"/>
    </source>
</evidence>
<gene>
    <name evidence="2" type="ORF">CGZ90_16660</name>
</gene>
<protein>
    <submittedName>
        <fullName evidence="2">Uncharacterized protein</fullName>
    </submittedName>
</protein>
<dbReference type="AlphaFoldDB" id="A0A235F5T6"/>